<dbReference type="PANTHER" id="PTHR30032">
    <property type="entry name" value="N-ACETYLMURAMOYL-L-ALANINE AMIDASE-RELATED"/>
    <property type="match status" value="1"/>
</dbReference>
<dbReference type="GO" id="GO:0016740">
    <property type="term" value="F:transferase activity"/>
    <property type="evidence" value="ECO:0007669"/>
    <property type="project" value="UniProtKB-KW"/>
</dbReference>
<dbReference type="Gene3D" id="3.40.50.12090">
    <property type="match status" value="2"/>
</dbReference>
<name>A0A6N7XF29_9FIRM</name>
<keyword evidence="4 6" id="KW-0573">Peptidoglycan synthesis</keyword>
<evidence type="ECO:0000313" key="9">
    <source>
        <dbReference type="EMBL" id="MST61964.1"/>
    </source>
</evidence>
<keyword evidence="7" id="KW-0732">Signal</keyword>
<dbReference type="Pfam" id="PF04122">
    <property type="entry name" value="CW_binding_2"/>
    <property type="match status" value="2"/>
</dbReference>
<organism evidence="9 10">
    <name type="scientific">Peptostreptococcus porci</name>
    <dbReference type="NCBI Taxonomy" id="2652282"/>
    <lineage>
        <taxon>Bacteria</taxon>
        <taxon>Bacillati</taxon>
        <taxon>Bacillota</taxon>
        <taxon>Clostridia</taxon>
        <taxon>Peptostreptococcales</taxon>
        <taxon>Peptostreptococcaceae</taxon>
        <taxon>Peptostreptococcus</taxon>
    </lineage>
</organism>
<gene>
    <name evidence="9" type="ORF">FYJ71_03110</name>
</gene>
<dbReference type="PANTHER" id="PTHR30032:SF8">
    <property type="entry name" value="GERMINATION-SPECIFIC N-ACETYLMURAMOYL-L-ALANINE AMIDASE"/>
    <property type="match status" value="1"/>
</dbReference>
<dbReference type="SUPFAM" id="SSF143985">
    <property type="entry name" value="L,D-transpeptidase pre-catalytic domain-like"/>
    <property type="match status" value="1"/>
</dbReference>
<comment type="caution">
    <text evidence="9">The sequence shown here is derived from an EMBL/GenBank/DDBJ whole genome shotgun (WGS) entry which is preliminary data.</text>
</comment>
<feature type="active site" description="Proton donor/acceptor" evidence="6">
    <location>
        <position position="558"/>
    </location>
</feature>
<accession>A0A6N7XF29</accession>
<dbReference type="InterPro" id="IPR038054">
    <property type="entry name" value="LD_TPept-like_central_sf"/>
</dbReference>
<evidence type="ECO:0000256" key="3">
    <source>
        <dbReference type="ARBA" id="ARBA00022960"/>
    </source>
</evidence>
<dbReference type="InterPro" id="IPR005490">
    <property type="entry name" value="LD_TPept_cat_dom"/>
</dbReference>
<evidence type="ECO:0000256" key="4">
    <source>
        <dbReference type="ARBA" id="ARBA00022984"/>
    </source>
</evidence>
<dbReference type="Gene3D" id="3.10.20.800">
    <property type="match status" value="1"/>
</dbReference>
<feature type="signal peptide" evidence="7">
    <location>
        <begin position="1"/>
        <end position="26"/>
    </location>
</feature>
<reference evidence="9 10" key="1">
    <citation type="submission" date="2019-08" db="EMBL/GenBank/DDBJ databases">
        <title>In-depth cultivation of the pig gut microbiome towards novel bacterial diversity and tailored functional studies.</title>
        <authorList>
            <person name="Wylensek D."/>
            <person name="Hitch T.C.A."/>
            <person name="Clavel T."/>
        </authorList>
    </citation>
    <scope>NUCLEOTIDE SEQUENCE [LARGE SCALE GENOMIC DNA]</scope>
    <source>
        <strain evidence="9 10">WCA-SAB-591-4A-A</strain>
    </source>
</reference>
<dbReference type="Pfam" id="PF03734">
    <property type="entry name" value="YkuD"/>
    <property type="match status" value="1"/>
</dbReference>
<dbReference type="PROSITE" id="PS52029">
    <property type="entry name" value="LD_TPASE"/>
    <property type="match status" value="1"/>
</dbReference>
<evidence type="ECO:0000256" key="7">
    <source>
        <dbReference type="SAM" id="SignalP"/>
    </source>
</evidence>
<dbReference type="InterPro" id="IPR007253">
    <property type="entry name" value="Cell_wall-bd_2"/>
</dbReference>
<proteinExistence type="predicted"/>
<evidence type="ECO:0000313" key="10">
    <source>
        <dbReference type="Proteomes" id="UP000440713"/>
    </source>
</evidence>
<dbReference type="InterPro" id="IPR038063">
    <property type="entry name" value="Transpep_catalytic_dom"/>
</dbReference>
<evidence type="ECO:0000256" key="6">
    <source>
        <dbReference type="PROSITE-ProRule" id="PRU01373"/>
    </source>
</evidence>
<keyword evidence="10" id="KW-1185">Reference proteome</keyword>
<dbReference type="Gene3D" id="2.40.440.10">
    <property type="entry name" value="L,D-transpeptidase catalytic domain-like"/>
    <property type="match status" value="1"/>
</dbReference>
<dbReference type="Proteomes" id="UP000440713">
    <property type="component" value="Unassembled WGS sequence"/>
</dbReference>
<evidence type="ECO:0000259" key="8">
    <source>
        <dbReference type="PROSITE" id="PS52029"/>
    </source>
</evidence>
<evidence type="ECO:0000256" key="1">
    <source>
        <dbReference type="ARBA" id="ARBA00004752"/>
    </source>
</evidence>
<dbReference type="AlphaFoldDB" id="A0A6N7XF29"/>
<keyword evidence="5 6" id="KW-0961">Cell wall biogenesis/degradation</keyword>
<feature type="active site" description="Nucleophile" evidence="6">
    <location>
        <position position="579"/>
    </location>
</feature>
<sequence>MKRLLKKSVILAVFSLTVGFGTTSIAQDVSVKNISGADRFSTAVSISQNGWKNGSENVIIVNANAVADSLSVAPFASEINAPVLLSNSANLDVESTVKEISRLHPKNIYIIGGENSISSGIEESLKGSGYAVERISGNSRVETSINIAKKIKAVRGTNFEESFVVNGVTGLPDAAGAGAVAAKQHIPIIFTDNNSYANVSGEINGLGISKVYLIGGTNGLPEQYDSLVGNVERISGVDRQDTNLKIIKRFFGDFDTVYIAEDGMGNNSKLIDSVLINAGIISSINSADGGSSLSYGPVLLINSNYGFTFDQLDALNGSNSKVSNLVQVSGGVKIEKNISKIADFIINRGNQNSDMAFDKIMKYRNMEIEYSFEGNSKKLTGKNILPMIEIDKANGYQLDFNRESIKNFLGSIKFNGTVSNNNGSYAYWKNNNVVISSESRMNLDVNKETDRLIDLLKKGESVYSVTPYYTTASIPNKATNIGNKYVVVNIKEQNMKLYENGKVTLSTPIVSGNPNRGMATPPGIFTLRSKARNVVLRGPGYASPVQYWMPFNGSIGIHDAYWQPKFGGTRYLFAGSHGCINTPLNKVSSLYSKISVGTPVIVVRY</sequence>
<dbReference type="InterPro" id="IPR051922">
    <property type="entry name" value="Bact_Sporulation_Assoc"/>
</dbReference>
<dbReference type="GO" id="GO:0009252">
    <property type="term" value="P:peptidoglycan biosynthetic process"/>
    <property type="evidence" value="ECO:0007669"/>
    <property type="project" value="UniProtKB-UniPathway"/>
</dbReference>
<keyword evidence="2" id="KW-0808">Transferase</keyword>
<dbReference type="CDD" id="cd16913">
    <property type="entry name" value="YkuD_like"/>
    <property type="match status" value="1"/>
</dbReference>
<dbReference type="GO" id="GO:0071555">
    <property type="term" value="P:cell wall organization"/>
    <property type="evidence" value="ECO:0007669"/>
    <property type="project" value="UniProtKB-UniRule"/>
</dbReference>
<dbReference type="GO" id="GO:0008360">
    <property type="term" value="P:regulation of cell shape"/>
    <property type="evidence" value="ECO:0007669"/>
    <property type="project" value="UniProtKB-UniRule"/>
</dbReference>
<feature type="domain" description="L,D-TPase catalytic" evidence="8">
    <location>
        <begin position="484"/>
        <end position="603"/>
    </location>
</feature>
<dbReference type="UniPathway" id="UPA00219"/>
<protein>
    <submittedName>
        <fullName evidence="9">L,D-transpeptidase family protein</fullName>
    </submittedName>
</protein>
<comment type="pathway">
    <text evidence="1 6">Cell wall biogenesis; peptidoglycan biosynthesis.</text>
</comment>
<keyword evidence="3 6" id="KW-0133">Cell shape</keyword>
<feature type="chain" id="PRO_5027073250" evidence="7">
    <location>
        <begin position="27"/>
        <end position="605"/>
    </location>
</feature>
<dbReference type="SUPFAM" id="SSF141523">
    <property type="entry name" value="L,D-transpeptidase catalytic domain-like"/>
    <property type="match status" value="1"/>
</dbReference>
<evidence type="ECO:0000256" key="2">
    <source>
        <dbReference type="ARBA" id="ARBA00022679"/>
    </source>
</evidence>
<dbReference type="EMBL" id="VUNE01000001">
    <property type="protein sequence ID" value="MST61964.1"/>
    <property type="molecule type" value="Genomic_DNA"/>
</dbReference>
<evidence type="ECO:0000256" key="5">
    <source>
        <dbReference type="ARBA" id="ARBA00023316"/>
    </source>
</evidence>
<dbReference type="RefSeq" id="WP_154537334.1">
    <property type="nucleotide sequence ID" value="NZ_VUNE01000001.1"/>
</dbReference>